<name>A0A336KW20_CULSO</name>
<protein>
    <submittedName>
        <fullName evidence="1">CSON000004 protein</fullName>
    </submittedName>
</protein>
<organism evidence="1">
    <name type="scientific">Culicoides sonorensis</name>
    <name type="common">Biting midge</name>
    <dbReference type="NCBI Taxonomy" id="179676"/>
    <lineage>
        <taxon>Eukaryota</taxon>
        <taxon>Metazoa</taxon>
        <taxon>Ecdysozoa</taxon>
        <taxon>Arthropoda</taxon>
        <taxon>Hexapoda</taxon>
        <taxon>Insecta</taxon>
        <taxon>Pterygota</taxon>
        <taxon>Neoptera</taxon>
        <taxon>Endopterygota</taxon>
        <taxon>Diptera</taxon>
        <taxon>Nematocera</taxon>
        <taxon>Chironomoidea</taxon>
        <taxon>Ceratopogonidae</taxon>
        <taxon>Ceratopogoninae</taxon>
        <taxon>Culicoides</taxon>
        <taxon>Monoculicoides</taxon>
    </lineage>
</organism>
<reference evidence="1" key="1">
    <citation type="submission" date="2018-04" db="EMBL/GenBank/DDBJ databases">
        <authorList>
            <person name="Go L.Y."/>
            <person name="Mitchell J.A."/>
        </authorList>
    </citation>
    <scope>NUCLEOTIDE SEQUENCE</scope>
    <source>
        <tissue evidence="1">Whole organism</tissue>
    </source>
</reference>
<dbReference type="EMBL" id="UFQS01001001">
    <property type="protein sequence ID" value="SSX08404.1"/>
    <property type="molecule type" value="Genomic_DNA"/>
</dbReference>
<dbReference type="VEuPathDB" id="VectorBase:CSON000004"/>
<sequence length="222" mass="24512">MVQILELIIIGEIVVEVRLHNEYGPVLNGVRVRLVGRWRGSFVTLLILVVRVFLDLTGDVTKFDGRVVVSTRSGVLSIKKSSVIPLSTVNVDVPSFSEIDLIACGVTSLVKVSEIDLIACGVTSLVKDSIITTRKGQIHINNSKNKIELNCSIGSVVIYRFVLGILFVRVLTVILNKSDTFDMSCDMTDEISYEMTLNSQFGNMISRGHFLKSHIRQKTSVG</sequence>
<gene>
    <name evidence="1" type="primary">CSON000004</name>
</gene>
<proteinExistence type="predicted"/>
<evidence type="ECO:0000313" key="2">
    <source>
        <dbReference type="EMBL" id="SSX28397.1"/>
    </source>
</evidence>
<accession>A0A336KW20</accession>
<dbReference type="AlphaFoldDB" id="A0A336KW20"/>
<dbReference type="EMBL" id="UFQT01001001">
    <property type="protein sequence ID" value="SSX28397.1"/>
    <property type="molecule type" value="Genomic_DNA"/>
</dbReference>
<evidence type="ECO:0000313" key="1">
    <source>
        <dbReference type="EMBL" id="SSX08404.1"/>
    </source>
</evidence>
<reference evidence="2" key="2">
    <citation type="submission" date="2018-07" db="EMBL/GenBank/DDBJ databases">
        <authorList>
            <person name="Quirk P.G."/>
            <person name="Krulwich T.A."/>
        </authorList>
    </citation>
    <scope>NUCLEOTIDE SEQUENCE</scope>
</reference>